<gene>
    <name evidence="1" type="ORF">CPLU01_09866</name>
</gene>
<comment type="caution">
    <text evidence="1">The sequence shown here is derived from an EMBL/GenBank/DDBJ whole genome shotgun (WGS) entry which is preliminary data.</text>
</comment>
<name>A0A8H6K6U9_9PEZI</name>
<accession>A0A8H6K6U9</accession>
<dbReference type="AlphaFoldDB" id="A0A8H6K6U9"/>
<organism evidence="1 2">
    <name type="scientific">Colletotrichum plurivorum</name>
    <dbReference type="NCBI Taxonomy" id="2175906"/>
    <lineage>
        <taxon>Eukaryota</taxon>
        <taxon>Fungi</taxon>
        <taxon>Dikarya</taxon>
        <taxon>Ascomycota</taxon>
        <taxon>Pezizomycotina</taxon>
        <taxon>Sordariomycetes</taxon>
        <taxon>Hypocreomycetidae</taxon>
        <taxon>Glomerellales</taxon>
        <taxon>Glomerellaceae</taxon>
        <taxon>Colletotrichum</taxon>
        <taxon>Colletotrichum orchidearum species complex</taxon>
    </lineage>
</organism>
<evidence type="ECO:0000313" key="2">
    <source>
        <dbReference type="Proteomes" id="UP000654918"/>
    </source>
</evidence>
<evidence type="ECO:0000313" key="1">
    <source>
        <dbReference type="EMBL" id="KAF6826134.1"/>
    </source>
</evidence>
<dbReference type="EMBL" id="WIGO01000160">
    <property type="protein sequence ID" value="KAF6826134.1"/>
    <property type="molecule type" value="Genomic_DNA"/>
</dbReference>
<protein>
    <submittedName>
        <fullName evidence="1">Uncharacterized protein</fullName>
    </submittedName>
</protein>
<keyword evidence="2" id="KW-1185">Reference proteome</keyword>
<dbReference type="Proteomes" id="UP000654918">
    <property type="component" value="Unassembled WGS sequence"/>
</dbReference>
<reference evidence="1" key="1">
    <citation type="journal article" date="2020" name="Phytopathology">
        <title>Genome Sequence Resources of Colletotrichum truncatum, C. plurivorum, C. musicola, and C. sojae: Four Species Pathogenic to Soybean (Glycine max).</title>
        <authorList>
            <person name="Rogerio F."/>
            <person name="Boufleur T.R."/>
            <person name="Ciampi-Guillardi M."/>
            <person name="Sukno S.A."/>
            <person name="Thon M.R."/>
            <person name="Massola Junior N.S."/>
            <person name="Baroncelli R."/>
        </authorList>
    </citation>
    <scope>NUCLEOTIDE SEQUENCE</scope>
    <source>
        <strain evidence="1">LFN00145</strain>
    </source>
</reference>
<sequence>MPSLRKKVRSTSFEAIVTIDTDAYDEEKEVFSSQRPTDFEQCEARFWLANGGTLGELTKLREQDASIYRQMKDVGFPRTTPATSNEFMTQLSSWDRWEMIRDKKNDTGYRRQLDPTPMLSSVWGRLERDTEQERFIISDSGISGRIKKLVDDCFRENGNTPPRDLTVPQLLDGLLAVVQSEMPHMFFDFWTMNRFCDSLQVKYQCFARGLSSVEMRSMDLDKNLVVDLYFKVNHRKLVERWAQASEMKKTSTLAEDWRKWCE</sequence>
<proteinExistence type="predicted"/>